<accession>A0A0F9HKH4</accession>
<sequence>MENGMIRNEMEERIVESSLGSAMYGPKGPEELRTGKFPKTLGVGWLLYAFTRAAAPEVVLEVGMGGSSICILQALRHNGTGHLHEISYDPAMGKISFKQAGFEDLPEYYHKDGTPFTIHEANVFRQIKNDGFGDLITIQLGKSCEYGPLWDTPLDMLVVDSSHIKEDTICELDLIKWLKPGGYAFFHDFTVCDYDVGYLVEEYVNAHEDLVMLVEPNYLSMAIIQRKYTFDSDNGRFMSGKESAWYHPSTNPQAYSNEVHSTDGRKAEWIKPWAGQWIEEPEDSFKDADKLREAGIEFLESGKPQTIKNIRAAIKKVKGE</sequence>
<dbReference type="Gene3D" id="3.40.50.150">
    <property type="entry name" value="Vaccinia Virus protein VP39"/>
    <property type="match status" value="1"/>
</dbReference>
<evidence type="ECO:0008006" key="2">
    <source>
        <dbReference type="Google" id="ProtNLM"/>
    </source>
</evidence>
<reference evidence="1" key="1">
    <citation type="journal article" date="2015" name="Nature">
        <title>Complex archaea that bridge the gap between prokaryotes and eukaryotes.</title>
        <authorList>
            <person name="Spang A."/>
            <person name="Saw J.H."/>
            <person name="Jorgensen S.L."/>
            <person name="Zaremba-Niedzwiedzka K."/>
            <person name="Martijn J."/>
            <person name="Lind A.E."/>
            <person name="van Eijk R."/>
            <person name="Schleper C."/>
            <person name="Guy L."/>
            <person name="Ettema T.J."/>
        </authorList>
    </citation>
    <scope>NUCLEOTIDE SEQUENCE</scope>
</reference>
<protein>
    <recommendedName>
        <fullName evidence="2">Methyltransferase domain-containing protein</fullName>
    </recommendedName>
</protein>
<dbReference type="SUPFAM" id="SSF53335">
    <property type="entry name" value="S-adenosyl-L-methionine-dependent methyltransferases"/>
    <property type="match status" value="1"/>
</dbReference>
<proteinExistence type="predicted"/>
<dbReference type="AlphaFoldDB" id="A0A0F9HKH4"/>
<comment type="caution">
    <text evidence="1">The sequence shown here is derived from an EMBL/GenBank/DDBJ whole genome shotgun (WGS) entry which is preliminary data.</text>
</comment>
<gene>
    <name evidence="1" type="ORF">LCGC14_1694280</name>
</gene>
<evidence type="ECO:0000313" key="1">
    <source>
        <dbReference type="EMBL" id="KKM15617.1"/>
    </source>
</evidence>
<dbReference type="InterPro" id="IPR029063">
    <property type="entry name" value="SAM-dependent_MTases_sf"/>
</dbReference>
<dbReference type="Pfam" id="PF13578">
    <property type="entry name" value="Methyltransf_24"/>
    <property type="match status" value="1"/>
</dbReference>
<name>A0A0F9HKH4_9ZZZZ</name>
<organism evidence="1">
    <name type="scientific">marine sediment metagenome</name>
    <dbReference type="NCBI Taxonomy" id="412755"/>
    <lineage>
        <taxon>unclassified sequences</taxon>
        <taxon>metagenomes</taxon>
        <taxon>ecological metagenomes</taxon>
    </lineage>
</organism>
<dbReference type="EMBL" id="LAZR01014864">
    <property type="protein sequence ID" value="KKM15617.1"/>
    <property type="molecule type" value="Genomic_DNA"/>
</dbReference>